<feature type="region of interest" description="Disordered" evidence="1">
    <location>
        <begin position="1"/>
        <end position="22"/>
    </location>
</feature>
<sequence>MPHLAEMNSSRERNSEKNGKLEGNPVFHEFFQYVNLRLEVTPSVDNRWSKFLKFSSILTIHKPASACYTVFRFVDKAAVFPLADPAAGKGRALSSLINREAKTAWRTKKTSSIFT</sequence>
<keyword evidence="3" id="KW-1185">Reference proteome</keyword>
<dbReference type="RefSeq" id="WP_169696859.1">
    <property type="nucleotide sequence ID" value="NZ_CP039691.1"/>
</dbReference>
<organism evidence="2 3">
    <name type="scientific">Agrobacterium larrymoorei</name>
    <dbReference type="NCBI Taxonomy" id="160699"/>
    <lineage>
        <taxon>Bacteria</taxon>
        <taxon>Pseudomonadati</taxon>
        <taxon>Pseudomonadota</taxon>
        <taxon>Alphaproteobacteria</taxon>
        <taxon>Hyphomicrobiales</taxon>
        <taxon>Rhizobiaceae</taxon>
        <taxon>Rhizobium/Agrobacterium group</taxon>
        <taxon>Agrobacterium</taxon>
    </lineage>
</organism>
<evidence type="ECO:0000313" key="2">
    <source>
        <dbReference type="EMBL" id="QYA08606.1"/>
    </source>
</evidence>
<gene>
    <name evidence="2" type="ORF">J5285_04160</name>
</gene>
<name>A0ABX8T5V5_9HYPH</name>
<dbReference type="EMBL" id="CP072167">
    <property type="protein sequence ID" value="QYA08606.1"/>
    <property type="molecule type" value="Genomic_DNA"/>
</dbReference>
<feature type="compositionally biased region" description="Basic and acidic residues" evidence="1">
    <location>
        <begin position="9"/>
        <end position="20"/>
    </location>
</feature>
<proteinExistence type="predicted"/>
<protein>
    <submittedName>
        <fullName evidence="2">Uncharacterized protein</fullName>
    </submittedName>
</protein>
<dbReference type="Proteomes" id="UP000826513">
    <property type="component" value="Chromosome 1"/>
</dbReference>
<evidence type="ECO:0000256" key="1">
    <source>
        <dbReference type="SAM" id="MobiDB-lite"/>
    </source>
</evidence>
<reference evidence="2 3" key="1">
    <citation type="submission" date="2021-03" db="EMBL/GenBank/DDBJ databases">
        <title>Rapid diversification of plasmids in a genus of pathogenic and nitrogen fixing bacteria.</title>
        <authorList>
            <person name="Weisberg A.J."/>
            <person name="Miller M."/>
            <person name="Ream W."/>
            <person name="Grunwald N.J."/>
            <person name="Chang J.H."/>
        </authorList>
    </citation>
    <scope>NUCLEOTIDE SEQUENCE [LARGE SCALE GENOMIC DNA]</scope>
    <source>
        <strain evidence="2 3">AF3.44</strain>
    </source>
</reference>
<evidence type="ECO:0000313" key="3">
    <source>
        <dbReference type="Proteomes" id="UP000826513"/>
    </source>
</evidence>
<accession>A0ABX8T5V5</accession>